<reference evidence="1 2" key="1">
    <citation type="submission" date="2017-10" db="EMBL/GenBank/DDBJ databases">
        <title>Complete genome sequence of Paracoccus yeei TT13 isolated from human skin.</title>
        <authorList>
            <person name="Lee K."/>
            <person name="Lim J.Y."/>
            <person name="Hwang I."/>
        </authorList>
    </citation>
    <scope>NUCLEOTIDE SEQUENCE [LARGE SCALE GENOMIC DNA]</scope>
    <source>
        <strain evidence="1 2">TT13</strain>
    </source>
</reference>
<dbReference type="EMBL" id="CP024422">
    <property type="protein sequence ID" value="ATQ57185.1"/>
    <property type="molecule type" value="Genomic_DNA"/>
</dbReference>
<organism evidence="1 2">
    <name type="scientific">Paracoccus yeei</name>
    <dbReference type="NCBI Taxonomy" id="147645"/>
    <lineage>
        <taxon>Bacteria</taxon>
        <taxon>Pseudomonadati</taxon>
        <taxon>Pseudomonadota</taxon>
        <taxon>Alphaproteobacteria</taxon>
        <taxon>Rhodobacterales</taxon>
        <taxon>Paracoccaceae</taxon>
        <taxon>Paracoccus</taxon>
    </lineage>
</organism>
<proteinExistence type="predicted"/>
<dbReference type="GeneID" id="78900474"/>
<evidence type="ECO:0000313" key="2">
    <source>
        <dbReference type="Proteomes" id="UP000229314"/>
    </source>
</evidence>
<dbReference type="Proteomes" id="UP000229314">
    <property type="component" value="Chromosome"/>
</dbReference>
<sequence>MARLGPEAHHTLPRDFAAALGQCVASFGWLEEVLKRTIYALDRARLADDLRPAEMQNWVERMGQLADDSMGTLIEQLDAAMRRHPGLRDRDQITEALGRAKLQRNLLCHASWRPTGDAGRWHPAFVGGRGEVQDAPLSLAELASIQAATLDLGGRVLAIMRATGIMGRWPGDDGP</sequence>
<name>A0A2D2C3V6_9RHOB</name>
<accession>A0A2D2C3V6</accession>
<gene>
    <name evidence="1" type="ORF">PYTT13_16190</name>
</gene>
<evidence type="ECO:0000313" key="1">
    <source>
        <dbReference type="EMBL" id="ATQ57185.1"/>
    </source>
</evidence>
<dbReference type="AlphaFoldDB" id="A0A2D2C3V6"/>
<protein>
    <submittedName>
        <fullName evidence="1">Uncharacterized protein</fullName>
    </submittedName>
</protein>
<dbReference type="RefSeq" id="WP_157767382.1">
    <property type="nucleotide sequence ID" value="NZ_CAJGAB010000011.1"/>
</dbReference>